<sequence>LPWWYRIFYLYIAVQHLIAAMLRPDLFPDVAHDPWHTAIAALAAHEPPSLSVQRCVVSFRGMRQKVMDIHAARAGLPLSAEIGSPGAVQDLFQHLGFDAEFSLFGLEGTEWLNDWEWKM</sequence>
<evidence type="ECO:0000256" key="1">
    <source>
        <dbReference type="SAM" id="SignalP"/>
    </source>
</evidence>
<feature type="chain" id="PRO_5016234452" evidence="1">
    <location>
        <begin position="20"/>
        <end position="119"/>
    </location>
</feature>
<feature type="non-terminal residue" evidence="2">
    <location>
        <position position="119"/>
    </location>
</feature>
<reference evidence="2 3" key="1">
    <citation type="submission" date="2018-02" db="EMBL/GenBank/DDBJ databases">
        <title>The genomes of Aspergillus section Nigri reveals drivers in fungal speciation.</title>
        <authorList>
            <consortium name="DOE Joint Genome Institute"/>
            <person name="Vesth T.C."/>
            <person name="Nybo J."/>
            <person name="Theobald S."/>
            <person name="Brandl J."/>
            <person name="Frisvad J.C."/>
            <person name="Nielsen K.F."/>
            <person name="Lyhne E.K."/>
            <person name="Kogle M.E."/>
            <person name="Kuo A."/>
            <person name="Riley R."/>
            <person name="Clum A."/>
            <person name="Nolan M."/>
            <person name="Lipzen A."/>
            <person name="Salamov A."/>
            <person name="Henrissat B."/>
            <person name="Wiebenga A."/>
            <person name="De vries R.P."/>
            <person name="Grigoriev I.V."/>
            <person name="Mortensen U.H."/>
            <person name="Andersen M.R."/>
            <person name="Baker S.E."/>
        </authorList>
    </citation>
    <scope>NUCLEOTIDE SEQUENCE [LARGE SCALE GENOMIC DNA]</scope>
    <source>
        <strain evidence="2 3">CBS 707.79</strain>
    </source>
</reference>
<dbReference type="AlphaFoldDB" id="A0A319DPH0"/>
<organism evidence="2 3">
    <name type="scientific">Aspergillus ellipticus CBS 707.79</name>
    <dbReference type="NCBI Taxonomy" id="1448320"/>
    <lineage>
        <taxon>Eukaryota</taxon>
        <taxon>Fungi</taxon>
        <taxon>Dikarya</taxon>
        <taxon>Ascomycota</taxon>
        <taxon>Pezizomycotina</taxon>
        <taxon>Eurotiomycetes</taxon>
        <taxon>Eurotiomycetidae</taxon>
        <taxon>Eurotiales</taxon>
        <taxon>Aspergillaceae</taxon>
        <taxon>Aspergillus</taxon>
        <taxon>Aspergillus subgen. Circumdati</taxon>
    </lineage>
</organism>
<proteinExistence type="predicted"/>
<gene>
    <name evidence="2" type="ORF">BO71DRAFT_296584</name>
</gene>
<name>A0A319DPH0_9EURO</name>
<evidence type="ECO:0000313" key="3">
    <source>
        <dbReference type="Proteomes" id="UP000247810"/>
    </source>
</evidence>
<evidence type="ECO:0000313" key="2">
    <source>
        <dbReference type="EMBL" id="PYH89968.1"/>
    </source>
</evidence>
<dbReference type="OrthoDB" id="424974at2759"/>
<keyword evidence="1" id="KW-0732">Signal</keyword>
<feature type="signal peptide" evidence="1">
    <location>
        <begin position="1"/>
        <end position="19"/>
    </location>
</feature>
<dbReference type="VEuPathDB" id="FungiDB:BO71DRAFT_296584"/>
<dbReference type="Proteomes" id="UP000247810">
    <property type="component" value="Unassembled WGS sequence"/>
</dbReference>
<feature type="non-terminal residue" evidence="2">
    <location>
        <position position="1"/>
    </location>
</feature>
<dbReference type="EMBL" id="KZ826004">
    <property type="protein sequence ID" value="PYH89968.1"/>
    <property type="molecule type" value="Genomic_DNA"/>
</dbReference>
<protein>
    <submittedName>
        <fullName evidence="2">Uncharacterized protein</fullName>
    </submittedName>
</protein>
<keyword evidence="3" id="KW-1185">Reference proteome</keyword>
<accession>A0A319DPH0</accession>
<dbReference type="STRING" id="1448320.A0A319DPH0"/>